<dbReference type="Gene3D" id="6.10.250.3150">
    <property type="match status" value="1"/>
</dbReference>
<evidence type="ECO:0000313" key="7">
    <source>
        <dbReference type="Proteomes" id="UP000005143"/>
    </source>
</evidence>
<evidence type="ECO:0000256" key="2">
    <source>
        <dbReference type="SAM" id="Coils"/>
    </source>
</evidence>
<dbReference type="InterPro" id="IPR038765">
    <property type="entry name" value="Papain-like_cys_pep_sf"/>
</dbReference>
<feature type="region of interest" description="Disordered" evidence="3">
    <location>
        <begin position="243"/>
        <end position="270"/>
    </location>
</feature>
<dbReference type="EMBL" id="AGUD01000022">
    <property type="protein sequence ID" value="EHN12454.1"/>
    <property type="molecule type" value="Genomic_DNA"/>
</dbReference>
<feature type="compositionally biased region" description="Gly residues" evidence="3">
    <location>
        <begin position="260"/>
        <end position="270"/>
    </location>
</feature>
<feature type="signal peptide" evidence="4">
    <location>
        <begin position="1"/>
        <end position="28"/>
    </location>
</feature>
<evidence type="ECO:0000256" key="4">
    <source>
        <dbReference type="SAM" id="SignalP"/>
    </source>
</evidence>
<gene>
    <name evidence="6" type="ORF">PAI11_06310</name>
</gene>
<accession>H0E1G9</accession>
<evidence type="ECO:0000259" key="5">
    <source>
        <dbReference type="Pfam" id="PF24568"/>
    </source>
</evidence>
<evidence type="ECO:0000313" key="6">
    <source>
        <dbReference type="EMBL" id="EHN12454.1"/>
    </source>
</evidence>
<feature type="compositionally biased region" description="Low complexity" evidence="3">
    <location>
        <begin position="243"/>
        <end position="259"/>
    </location>
</feature>
<dbReference type="OrthoDB" id="5242837at2"/>
<feature type="coiled-coil region" evidence="2">
    <location>
        <begin position="59"/>
        <end position="107"/>
    </location>
</feature>
<feature type="region of interest" description="Disordered" evidence="3">
    <location>
        <begin position="362"/>
        <end position="385"/>
    </location>
</feature>
<name>H0E1G9_9ACTN</name>
<feature type="domain" description="Peptidoglycan hydrolase PcsB coiled-coil" evidence="5">
    <location>
        <begin position="102"/>
        <end position="172"/>
    </location>
</feature>
<protein>
    <recommendedName>
        <fullName evidence="5">Peptidoglycan hydrolase PcsB coiled-coil domain-containing protein</fullName>
    </recommendedName>
</protein>
<reference evidence="6 7" key="1">
    <citation type="journal article" date="2013" name="Biodegradation">
        <title>Quantitative proteomic analysis of ibuprofen-degrading Patulibacter sp. strain I11.</title>
        <authorList>
            <person name="Almeida B."/>
            <person name="Kjeldal H."/>
            <person name="Lolas I."/>
            <person name="Knudsen A.D."/>
            <person name="Carvalho G."/>
            <person name="Nielsen K.L."/>
            <person name="Barreto Crespo M.T."/>
            <person name="Stensballe A."/>
            <person name="Nielsen J.L."/>
        </authorList>
    </citation>
    <scope>NUCLEOTIDE SEQUENCE [LARGE SCALE GENOMIC DNA]</scope>
    <source>
        <strain evidence="6 7">I11</strain>
    </source>
</reference>
<keyword evidence="2" id="KW-0175">Coiled coil</keyword>
<organism evidence="6 7">
    <name type="scientific">Patulibacter medicamentivorans</name>
    <dbReference type="NCBI Taxonomy" id="1097667"/>
    <lineage>
        <taxon>Bacteria</taxon>
        <taxon>Bacillati</taxon>
        <taxon>Actinomycetota</taxon>
        <taxon>Thermoleophilia</taxon>
        <taxon>Solirubrobacterales</taxon>
        <taxon>Patulibacteraceae</taxon>
        <taxon>Patulibacter</taxon>
    </lineage>
</organism>
<keyword evidence="1 4" id="KW-0732">Signal</keyword>
<comment type="caution">
    <text evidence="6">The sequence shown here is derived from an EMBL/GenBank/DDBJ whole genome shotgun (WGS) entry which is preliminary data.</text>
</comment>
<dbReference type="SUPFAM" id="SSF54001">
    <property type="entry name" value="Cysteine proteinases"/>
    <property type="match status" value="1"/>
</dbReference>
<dbReference type="RefSeq" id="WP_007570788.1">
    <property type="nucleotide sequence ID" value="NZ_AGUD01000022.1"/>
</dbReference>
<proteinExistence type="predicted"/>
<dbReference type="Gene3D" id="3.90.1720.10">
    <property type="entry name" value="endopeptidase domain like (from Nostoc punctiforme)"/>
    <property type="match status" value="1"/>
</dbReference>
<evidence type="ECO:0000256" key="1">
    <source>
        <dbReference type="ARBA" id="ARBA00022729"/>
    </source>
</evidence>
<keyword evidence="7" id="KW-1185">Reference proteome</keyword>
<feature type="chain" id="PRO_5038651358" description="Peptidoglycan hydrolase PcsB coiled-coil domain-containing protein" evidence="4">
    <location>
        <begin position="29"/>
        <end position="385"/>
    </location>
</feature>
<dbReference type="AlphaFoldDB" id="H0E1G9"/>
<dbReference type="Proteomes" id="UP000005143">
    <property type="component" value="Unassembled WGS sequence"/>
</dbReference>
<sequence length="385" mass="40491">MPPLARRRTSLRVLAVSAIGASALTVAAGAPTAGHADPAADRAAAQSLRAQVAAESRRIDATNAGLAQAEQRLATLDQRVTARRSQLTRTQDQLVRARIRLTTLERRADKATAILSENLVTAYENGRPDIVSVVLTSKGFADLLERVDFYKRISRQNGLVLDRTRDAKTAVAHQADDLEVTRVRFRKLAAEAEADRKHADVLRNALLRRQAAQLRQRAGTAGRLRAVRSRIAKLERQQAAAAAAAREATTATSAAPRSSNGGGPSAAGGGSVARVISAANEIASTPYVWGGGHGGASGGYDCSGSISYALAAAGLLSSPLDSTGFMSWGEPGPGKRITVYANAGHAFMIVDGRRFDTSALRGGGTRWTSESRSTAGFVARHPPGL</sequence>
<evidence type="ECO:0000256" key="3">
    <source>
        <dbReference type="SAM" id="MobiDB-lite"/>
    </source>
</evidence>
<dbReference type="Pfam" id="PF24568">
    <property type="entry name" value="CC_PcsB"/>
    <property type="match status" value="1"/>
</dbReference>
<dbReference type="InterPro" id="IPR057309">
    <property type="entry name" value="PcsB_CC"/>
</dbReference>